<keyword evidence="1" id="KW-0812">Transmembrane</keyword>
<protein>
    <submittedName>
        <fullName evidence="2">Putative membrane protein</fullName>
    </submittedName>
</protein>
<sequence length="117" mass="13304">MLYKAGLYIQALVYIGAGVNHFVRPRLYLAIMPPYLPAHQLLVDLSGVAEIVLGLGLLLPATRIWAAWGLILLLIAVFPANVYMATADRFAQIPDWLRWGRLPLQGLLIWWAYRYTR</sequence>
<keyword evidence="1" id="KW-0472">Membrane</keyword>
<evidence type="ECO:0000313" key="2">
    <source>
        <dbReference type="EMBL" id="PRY22936.1"/>
    </source>
</evidence>
<proteinExistence type="predicted"/>
<gene>
    <name evidence="2" type="ORF">CLV58_14322</name>
</gene>
<feature type="transmembrane region" description="Helical" evidence="1">
    <location>
        <begin position="65"/>
        <end position="84"/>
    </location>
</feature>
<reference evidence="2 3" key="1">
    <citation type="submission" date="2018-03" db="EMBL/GenBank/DDBJ databases">
        <title>Genomic Encyclopedia of Archaeal and Bacterial Type Strains, Phase II (KMG-II): from individual species to whole genera.</title>
        <authorList>
            <person name="Goeker M."/>
        </authorList>
    </citation>
    <scope>NUCLEOTIDE SEQUENCE [LARGE SCALE GENOMIC DNA]</scope>
    <source>
        <strain evidence="2 3">DSM 28354</strain>
    </source>
</reference>
<name>A0A2T0RP05_9BACT</name>
<keyword evidence="1" id="KW-1133">Transmembrane helix</keyword>
<organism evidence="2 3">
    <name type="scientific">Spirosoma oryzae</name>
    <dbReference type="NCBI Taxonomy" id="1469603"/>
    <lineage>
        <taxon>Bacteria</taxon>
        <taxon>Pseudomonadati</taxon>
        <taxon>Bacteroidota</taxon>
        <taxon>Cytophagia</taxon>
        <taxon>Cytophagales</taxon>
        <taxon>Cytophagaceae</taxon>
        <taxon>Spirosoma</taxon>
    </lineage>
</organism>
<keyword evidence="3" id="KW-1185">Reference proteome</keyword>
<evidence type="ECO:0000313" key="3">
    <source>
        <dbReference type="Proteomes" id="UP000238375"/>
    </source>
</evidence>
<dbReference type="RefSeq" id="WP_106140876.1">
    <property type="nucleotide sequence ID" value="NZ_PVTE01000043.1"/>
</dbReference>
<dbReference type="AlphaFoldDB" id="A0A2T0RP05"/>
<dbReference type="OrthoDB" id="327939at2"/>
<dbReference type="PANTHER" id="PTHR36974:SF1">
    <property type="entry name" value="DOXX FAMILY MEMBRANE PROTEIN"/>
    <property type="match status" value="1"/>
</dbReference>
<feature type="transmembrane region" description="Helical" evidence="1">
    <location>
        <begin position="6"/>
        <end position="23"/>
    </location>
</feature>
<dbReference type="Proteomes" id="UP000238375">
    <property type="component" value="Unassembled WGS sequence"/>
</dbReference>
<comment type="caution">
    <text evidence="2">The sequence shown here is derived from an EMBL/GenBank/DDBJ whole genome shotgun (WGS) entry which is preliminary data.</text>
</comment>
<dbReference type="PANTHER" id="PTHR36974">
    <property type="entry name" value="MEMBRANE PROTEIN-RELATED"/>
    <property type="match status" value="1"/>
</dbReference>
<accession>A0A2T0RP05</accession>
<evidence type="ECO:0000256" key="1">
    <source>
        <dbReference type="SAM" id="Phobius"/>
    </source>
</evidence>
<feature type="transmembrane region" description="Helical" evidence="1">
    <location>
        <begin position="35"/>
        <end position="59"/>
    </location>
</feature>
<dbReference type="EMBL" id="PVTE01000043">
    <property type="protein sequence ID" value="PRY22936.1"/>
    <property type="molecule type" value="Genomic_DNA"/>
</dbReference>